<feature type="binding site" evidence="12">
    <location>
        <position position="383"/>
    </location>
    <ligand>
        <name>L-serine</name>
        <dbReference type="ChEBI" id="CHEBI:33384"/>
    </ligand>
</feature>
<feature type="domain" description="Aminoacyl-transfer RNA synthetases class-II family profile" evidence="16">
    <location>
        <begin position="170"/>
        <end position="408"/>
    </location>
</feature>
<dbReference type="PANTHER" id="PTHR43697">
    <property type="entry name" value="SERYL-TRNA SYNTHETASE"/>
    <property type="match status" value="1"/>
</dbReference>
<evidence type="ECO:0000256" key="9">
    <source>
        <dbReference type="ARBA" id="ARBA00023146"/>
    </source>
</evidence>
<keyword evidence="6 12" id="KW-0547">Nucleotide-binding</keyword>
<evidence type="ECO:0000256" key="13">
    <source>
        <dbReference type="PIRSR" id="PIRSR001529-1"/>
    </source>
</evidence>
<evidence type="ECO:0000256" key="4">
    <source>
        <dbReference type="ARBA" id="ARBA00022490"/>
    </source>
</evidence>
<accession>A0A660SCC0</accession>
<comment type="caution">
    <text evidence="17">The sequence shown here is derived from an EMBL/GenBank/DDBJ whole genome shotgun (WGS) entry which is preliminary data.</text>
</comment>
<evidence type="ECO:0000256" key="12">
    <source>
        <dbReference type="HAMAP-Rule" id="MF_00176"/>
    </source>
</evidence>
<evidence type="ECO:0000256" key="5">
    <source>
        <dbReference type="ARBA" id="ARBA00022598"/>
    </source>
</evidence>
<keyword evidence="7 12" id="KW-0067">ATP-binding</keyword>
<dbReference type="InterPro" id="IPR002317">
    <property type="entry name" value="Ser-tRNA-ligase_type_1"/>
</dbReference>
<evidence type="ECO:0000256" key="1">
    <source>
        <dbReference type="ARBA" id="ARBA00004496"/>
    </source>
</evidence>
<dbReference type="SUPFAM" id="SSF46589">
    <property type="entry name" value="tRNA-binding arm"/>
    <property type="match status" value="1"/>
</dbReference>
<dbReference type="Gene3D" id="3.30.930.10">
    <property type="entry name" value="Bira Bifunctional Protein, Domain 2"/>
    <property type="match status" value="1"/>
</dbReference>
<protein>
    <recommendedName>
        <fullName evidence="12">Serine--tRNA ligase</fullName>
        <ecNumber evidence="12">6.1.1.11</ecNumber>
    </recommendedName>
    <alternativeName>
        <fullName evidence="12">Seryl-tRNA synthetase</fullName>
        <shortName evidence="12">SerRS</shortName>
    </alternativeName>
    <alternativeName>
        <fullName evidence="12">Seryl-tRNA(Ser/Sec) synthetase</fullName>
    </alternativeName>
</protein>
<feature type="binding site" evidence="12 13">
    <location>
        <position position="283"/>
    </location>
    <ligand>
        <name>L-serine</name>
        <dbReference type="ChEBI" id="CHEBI:33384"/>
    </ligand>
</feature>
<comment type="function">
    <text evidence="12">Catalyzes the attachment of serine to tRNA(Ser). Is also able to aminoacylate tRNA(Sec) with serine, to form the misacylated tRNA L-seryl-tRNA(Sec), which will be further converted into selenocysteinyl-tRNA(Sec).</text>
</comment>
<feature type="binding site" evidence="12 14">
    <location>
        <begin position="347"/>
        <end position="350"/>
    </location>
    <ligand>
        <name>ATP</name>
        <dbReference type="ChEBI" id="CHEBI:30616"/>
    </ligand>
</feature>
<dbReference type="GO" id="GO:0005524">
    <property type="term" value="F:ATP binding"/>
    <property type="evidence" value="ECO:0007669"/>
    <property type="project" value="UniProtKB-UniRule"/>
</dbReference>
<feature type="binding site" evidence="13">
    <location>
        <position position="229"/>
    </location>
    <ligand>
        <name>L-serine</name>
        <dbReference type="ChEBI" id="CHEBI:33384"/>
    </ligand>
</feature>
<feature type="binding site" evidence="12">
    <location>
        <begin position="229"/>
        <end position="231"/>
    </location>
    <ligand>
        <name>L-serine</name>
        <dbReference type="ChEBI" id="CHEBI:33384"/>
    </ligand>
</feature>
<dbReference type="InterPro" id="IPR045864">
    <property type="entry name" value="aa-tRNA-synth_II/BPL/LPL"/>
</dbReference>
<comment type="catalytic activity">
    <reaction evidence="11 12">
        <text>tRNA(Ser) + L-serine + ATP = L-seryl-tRNA(Ser) + AMP + diphosphate + H(+)</text>
        <dbReference type="Rhea" id="RHEA:12292"/>
        <dbReference type="Rhea" id="RHEA-COMP:9669"/>
        <dbReference type="Rhea" id="RHEA-COMP:9703"/>
        <dbReference type="ChEBI" id="CHEBI:15378"/>
        <dbReference type="ChEBI" id="CHEBI:30616"/>
        <dbReference type="ChEBI" id="CHEBI:33019"/>
        <dbReference type="ChEBI" id="CHEBI:33384"/>
        <dbReference type="ChEBI" id="CHEBI:78442"/>
        <dbReference type="ChEBI" id="CHEBI:78533"/>
        <dbReference type="ChEBI" id="CHEBI:456215"/>
        <dbReference type="EC" id="6.1.1.11"/>
    </reaction>
</comment>
<dbReference type="GO" id="GO:0004828">
    <property type="term" value="F:serine-tRNA ligase activity"/>
    <property type="evidence" value="ECO:0007669"/>
    <property type="project" value="UniProtKB-UniRule"/>
</dbReference>
<feature type="binding site" evidence="12">
    <location>
        <position position="276"/>
    </location>
    <ligand>
        <name>ATP</name>
        <dbReference type="ChEBI" id="CHEBI:30616"/>
    </ligand>
</feature>
<dbReference type="PROSITE" id="PS50862">
    <property type="entry name" value="AA_TRNA_LIGASE_II"/>
    <property type="match status" value="1"/>
</dbReference>
<dbReference type="InterPro" id="IPR006195">
    <property type="entry name" value="aa-tRNA-synth_II"/>
</dbReference>
<keyword evidence="8 12" id="KW-0648">Protein biosynthesis</keyword>
<organism evidence="17 18">
    <name type="scientific">candidate division TA06 bacterium</name>
    <dbReference type="NCBI Taxonomy" id="2250710"/>
    <lineage>
        <taxon>Bacteria</taxon>
        <taxon>Bacteria division TA06</taxon>
    </lineage>
</organism>
<gene>
    <name evidence="12" type="primary">serS</name>
    <name evidence="17" type="ORF">DRP44_01970</name>
</gene>
<dbReference type="InterPro" id="IPR042103">
    <property type="entry name" value="SerRS_1_N_sf"/>
</dbReference>
<dbReference type="PRINTS" id="PR00981">
    <property type="entry name" value="TRNASYNTHSER"/>
</dbReference>
<evidence type="ECO:0000313" key="17">
    <source>
        <dbReference type="EMBL" id="RKX67621.1"/>
    </source>
</evidence>
<dbReference type="Pfam" id="PF02403">
    <property type="entry name" value="Seryl_tRNA_N"/>
    <property type="match status" value="1"/>
</dbReference>
<keyword evidence="5 12" id="KW-0436">Ligase</keyword>
<dbReference type="NCBIfam" id="TIGR00414">
    <property type="entry name" value="serS"/>
    <property type="match status" value="1"/>
</dbReference>
<dbReference type="InterPro" id="IPR002314">
    <property type="entry name" value="aa-tRNA-synt_IIb"/>
</dbReference>
<dbReference type="EMBL" id="QNBC01000015">
    <property type="protein sequence ID" value="RKX67621.1"/>
    <property type="molecule type" value="Genomic_DNA"/>
</dbReference>
<evidence type="ECO:0000259" key="16">
    <source>
        <dbReference type="PROSITE" id="PS50862"/>
    </source>
</evidence>
<dbReference type="GO" id="GO:0006434">
    <property type="term" value="P:seryl-tRNA aminoacylation"/>
    <property type="evidence" value="ECO:0007669"/>
    <property type="project" value="UniProtKB-UniRule"/>
</dbReference>
<dbReference type="InterPro" id="IPR015866">
    <property type="entry name" value="Ser-tRNA-synth_1_N"/>
</dbReference>
<comment type="similarity">
    <text evidence="3 12">Belongs to the class-II aminoacyl-tRNA synthetase family. Type-1 seryl-tRNA synthetase subfamily.</text>
</comment>
<evidence type="ECO:0000256" key="2">
    <source>
        <dbReference type="ARBA" id="ARBA00005045"/>
    </source>
</evidence>
<name>A0A660SCC0_UNCT6</name>
<sequence>MLDIKFIKENADLVRNAVKNKGEKANVDELITKDNRRVKIVKELDNLRAEKNRLSKEVRGLERNTPQFEKNVMESREIGNRIKKMEKELRELKEEIRILSLWIPNIPHPSVPVGDEHANKIIREWGEKIEFSFKAKSHIDLINDLGLIDFERGAKISGTHFPCYVGIGAKLERALVNFMLDYHIEKHGYKEMFPPFLNNRETLTGTGQLPKLEDDMYYVEKDDMFLNPTAEPPVTNFHRNEILQENDLPIKYTAYTSCFRREAGSYGKETRGLKRVHQFNKVEMVKFVKPENSYDELESLLNNAEEILQILKIPYRVILLSTGDMTFASAKTYDIEAYAPGSNEYLEVSSVSNFEDFQARRMNIKYKSKSDGKLHFVHTLNGSGLATPRTYIAILENYQREDGKIVVPDALKPYMGGVELIG</sequence>
<dbReference type="CDD" id="cd00770">
    <property type="entry name" value="SerRS_core"/>
    <property type="match status" value="1"/>
</dbReference>
<dbReference type="EC" id="6.1.1.11" evidence="12"/>
<dbReference type="AlphaFoldDB" id="A0A660SCC0"/>
<feature type="binding site" evidence="14">
    <location>
        <begin position="276"/>
        <end position="279"/>
    </location>
    <ligand>
        <name>ATP</name>
        <dbReference type="ChEBI" id="CHEBI:30616"/>
    </ligand>
</feature>
<evidence type="ECO:0000256" key="15">
    <source>
        <dbReference type="SAM" id="Coils"/>
    </source>
</evidence>
<dbReference type="PANTHER" id="PTHR43697:SF1">
    <property type="entry name" value="SERINE--TRNA LIGASE"/>
    <property type="match status" value="1"/>
</dbReference>
<comment type="domain">
    <text evidence="12">Consists of two distinct domains, a catalytic core and a N-terminal extension that is involved in tRNA binding.</text>
</comment>
<evidence type="ECO:0000256" key="8">
    <source>
        <dbReference type="ARBA" id="ARBA00022917"/>
    </source>
</evidence>
<keyword evidence="9 12" id="KW-0030">Aminoacyl-tRNA synthetase</keyword>
<dbReference type="GO" id="GO:0016260">
    <property type="term" value="P:selenocysteine biosynthetic process"/>
    <property type="evidence" value="ECO:0007669"/>
    <property type="project" value="UniProtKB-UniRule"/>
</dbReference>
<feature type="binding site" evidence="13">
    <location>
        <position position="381"/>
    </location>
    <ligand>
        <name>L-serine</name>
        <dbReference type="ChEBI" id="CHEBI:33384"/>
    </ligand>
</feature>
<evidence type="ECO:0000256" key="7">
    <source>
        <dbReference type="ARBA" id="ARBA00022840"/>
    </source>
</evidence>
<dbReference type="Pfam" id="PF00587">
    <property type="entry name" value="tRNA-synt_2b"/>
    <property type="match status" value="1"/>
</dbReference>
<keyword evidence="15" id="KW-0175">Coiled coil</keyword>
<feature type="binding site" evidence="12 14">
    <location>
        <begin position="260"/>
        <end position="262"/>
    </location>
    <ligand>
        <name>ATP</name>
        <dbReference type="ChEBI" id="CHEBI:30616"/>
    </ligand>
</feature>
<comment type="subunit">
    <text evidence="12">Homodimer. The tRNA molecule binds across the dimer.</text>
</comment>
<evidence type="ECO:0000256" key="3">
    <source>
        <dbReference type="ARBA" id="ARBA00010728"/>
    </source>
</evidence>
<dbReference type="SUPFAM" id="SSF55681">
    <property type="entry name" value="Class II aaRS and biotin synthetases"/>
    <property type="match status" value="1"/>
</dbReference>
<proteinExistence type="inferred from homology"/>
<keyword evidence="4 12" id="KW-0963">Cytoplasm</keyword>
<dbReference type="InterPro" id="IPR033729">
    <property type="entry name" value="SerRS_core"/>
</dbReference>
<dbReference type="HAMAP" id="MF_00176">
    <property type="entry name" value="Ser_tRNA_synth_type1"/>
    <property type="match status" value="1"/>
</dbReference>
<comment type="catalytic activity">
    <reaction evidence="10 12">
        <text>tRNA(Sec) + L-serine + ATP = L-seryl-tRNA(Sec) + AMP + diphosphate + H(+)</text>
        <dbReference type="Rhea" id="RHEA:42580"/>
        <dbReference type="Rhea" id="RHEA-COMP:9742"/>
        <dbReference type="Rhea" id="RHEA-COMP:10128"/>
        <dbReference type="ChEBI" id="CHEBI:15378"/>
        <dbReference type="ChEBI" id="CHEBI:30616"/>
        <dbReference type="ChEBI" id="CHEBI:33019"/>
        <dbReference type="ChEBI" id="CHEBI:33384"/>
        <dbReference type="ChEBI" id="CHEBI:78442"/>
        <dbReference type="ChEBI" id="CHEBI:78533"/>
        <dbReference type="ChEBI" id="CHEBI:456215"/>
        <dbReference type="EC" id="6.1.1.11"/>
    </reaction>
</comment>
<evidence type="ECO:0000256" key="11">
    <source>
        <dbReference type="ARBA" id="ARBA00048823"/>
    </source>
</evidence>
<reference evidence="17 18" key="1">
    <citation type="submission" date="2018-06" db="EMBL/GenBank/DDBJ databases">
        <title>Extensive metabolic versatility and redundancy in microbially diverse, dynamic hydrothermal sediments.</title>
        <authorList>
            <person name="Dombrowski N."/>
            <person name="Teske A."/>
            <person name="Baker B.J."/>
        </authorList>
    </citation>
    <scope>NUCLEOTIDE SEQUENCE [LARGE SCALE GENOMIC DNA]</scope>
    <source>
        <strain evidence="17">B35_G9</strain>
    </source>
</reference>
<dbReference type="InterPro" id="IPR010978">
    <property type="entry name" value="tRNA-bd_arm"/>
</dbReference>
<dbReference type="Gene3D" id="1.10.287.40">
    <property type="entry name" value="Serine-tRNA synthetase, tRNA binding domain"/>
    <property type="match status" value="1"/>
</dbReference>
<dbReference type="Proteomes" id="UP000282321">
    <property type="component" value="Unassembled WGS sequence"/>
</dbReference>
<feature type="coiled-coil region" evidence="15">
    <location>
        <begin position="37"/>
        <end position="102"/>
    </location>
</feature>
<feature type="binding site" evidence="13">
    <location>
        <position position="260"/>
    </location>
    <ligand>
        <name>L-serine</name>
        <dbReference type="ChEBI" id="CHEBI:33384"/>
    </ligand>
</feature>
<dbReference type="UniPathway" id="UPA00906">
    <property type="reaction ID" value="UER00895"/>
</dbReference>
<evidence type="ECO:0000313" key="18">
    <source>
        <dbReference type="Proteomes" id="UP000282321"/>
    </source>
</evidence>
<dbReference type="GO" id="GO:0005737">
    <property type="term" value="C:cytoplasm"/>
    <property type="evidence" value="ECO:0007669"/>
    <property type="project" value="UniProtKB-SubCell"/>
</dbReference>
<evidence type="ECO:0000256" key="10">
    <source>
        <dbReference type="ARBA" id="ARBA00047929"/>
    </source>
</evidence>
<evidence type="ECO:0000256" key="14">
    <source>
        <dbReference type="PIRSR" id="PIRSR001529-2"/>
    </source>
</evidence>
<evidence type="ECO:0000256" key="6">
    <source>
        <dbReference type="ARBA" id="ARBA00022741"/>
    </source>
</evidence>
<dbReference type="PIRSF" id="PIRSF001529">
    <property type="entry name" value="Ser-tRNA-synth_IIa"/>
    <property type="match status" value="1"/>
</dbReference>
<comment type="subcellular location">
    <subcellularLocation>
        <location evidence="1 12">Cytoplasm</location>
    </subcellularLocation>
</comment>
<comment type="pathway">
    <text evidence="2 12">Aminoacyl-tRNA biosynthesis; selenocysteinyl-tRNA(Sec) biosynthesis; L-seryl-tRNA(Sec) from L-serine and tRNA(Sec): step 1/1.</text>
</comment>